<keyword evidence="2" id="KW-1185">Reference proteome</keyword>
<dbReference type="Proteomes" id="UP000199705">
    <property type="component" value="Unassembled WGS sequence"/>
</dbReference>
<gene>
    <name evidence="1" type="ORF">SAMN05192573_11062</name>
</gene>
<dbReference type="AlphaFoldDB" id="A0A1G8CYE6"/>
<proteinExistence type="predicted"/>
<reference evidence="2" key="1">
    <citation type="submission" date="2016-10" db="EMBL/GenBank/DDBJ databases">
        <authorList>
            <person name="Varghese N."/>
            <person name="Submissions S."/>
        </authorList>
    </citation>
    <scope>NUCLEOTIDE SEQUENCE [LARGE SCALE GENOMIC DNA]</scope>
    <source>
        <strain evidence="2">Gh-67</strain>
    </source>
</reference>
<organism evidence="1 2">
    <name type="scientific">Mucilaginibacter gossypii</name>
    <dbReference type="NCBI Taxonomy" id="551996"/>
    <lineage>
        <taxon>Bacteria</taxon>
        <taxon>Pseudomonadati</taxon>
        <taxon>Bacteroidota</taxon>
        <taxon>Sphingobacteriia</taxon>
        <taxon>Sphingobacteriales</taxon>
        <taxon>Sphingobacteriaceae</taxon>
        <taxon>Mucilaginibacter</taxon>
    </lineage>
</organism>
<dbReference type="STRING" id="551996.SAMN05192573_11062"/>
<dbReference type="EMBL" id="FNCG01000010">
    <property type="protein sequence ID" value="SDH49940.1"/>
    <property type="molecule type" value="Genomic_DNA"/>
</dbReference>
<name>A0A1G8CYE6_9SPHI</name>
<sequence length="58" mass="6711">MEDRIFLLVKCTVKTTHKHIHEAIQEFQDGTALQLTSTKNVKLLHTEIMKMNTKSSKN</sequence>
<evidence type="ECO:0000313" key="1">
    <source>
        <dbReference type="EMBL" id="SDH49940.1"/>
    </source>
</evidence>
<evidence type="ECO:0000313" key="2">
    <source>
        <dbReference type="Proteomes" id="UP000199705"/>
    </source>
</evidence>
<protein>
    <submittedName>
        <fullName evidence="1">Uncharacterized protein</fullName>
    </submittedName>
</protein>
<accession>A0A1G8CYE6</accession>
<dbReference type="RefSeq" id="WP_176844503.1">
    <property type="nucleotide sequence ID" value="NZ_FNCG01000010.1"/>
</dbReference>